<protein>
    <submittedName>
        <fullName evidence="2">Uncharacterized protein</fullName>
    </submittedName>
</protein>
<dbReference type="PROSITE" id="PS50082">
    <property type="entry name" value="WD_REPEATS_2"/>
    <property type="match status" value="1"/>
</dbReference>
<dbReference type="PROSITE" id="PS50294">
    <property type="entry name" value="WD_REPEATS_REGION"/>
    <property type="match status" value="1"/>
</dbReference>
<evidence type="ECO:0000313" key="2">
    <source>
        <dbReference type="EMBL" id="KAK3263691.1"/>
    </source>
</evidence>
<gene>
    <name evidence="2" type="ORF">CYMTET_27518</name>
</gene>
<keyword evidence="3" id="KW-1185">Reference proteome</keyword>
<name>A0AAE0FR95_9CHLO</name>
<feature type="repeat" description="WD" evidence="1">
    <location>
        <begin position="1"/>
        <end position="32"/>
    </location>
</feature>
<dbReference type="InterPro" id="IPR011047">
    <property type="entry name" value="Quinoprotein_ADH-like_sf"/>
</dbReference>
<evidence type="ECO:0000256" key="1">
    <source>
        <dbReference type="PROSITE-ProRule" id="PRU00221"/>
    </source>
</evidence>
<dbReference type="EMBL" id="LGRX02015145">
    <property type="protein sequence ID" value="KAK3263691.1"/>
    <property type="molecule type" value="Genomic_DNA"/>
</dbReference>
<keyword evidence="1" id="KW-0853">WD repeat</keyword>
<dbReference type="InterPro" id="IPR001680">
    <property type="entry name" value="WD40_rpt"/>
</dbReference>
<organism evidence="2 3">
    <name type="scientific">Cymbomonas tetramitiformis</name>
    <dbReference type="NCBI Taxonomy" id="36881"/>
    <lineage>
        <taxon>Eukaryota</taxon>
        <taxon>Viridiplantae</taxon>
        <taxon>Chlorophyta</taxon>
        <taxon>Pyramimonadophyceae</taxon>
        <taxon>Pyramimonadales</taxon>
        <taxon>Pyramimonadaceae</taxon>
        <taxon>Cymbomonas</taxon>
    </lineage>
</organism>
<sequence length="78" mass="8716">GHLNDVQGVAFSPDGAQLATASKDKTARVWSMLAVSERKYKYKGFPLGEFTLRAIHVEKCENGTIPWQLRRQPTPTQS</sequence>
<reference evidence="2 3" key="1">
    <citation type="journal article" date="2015" name="Genome Biol. Evol.">
        <title>Comparative Genomics of a Bacterivorous Green Alga Reveals Evolutionary Causalities and Consequences of Phago-Mixotrophic Mode of Nutrition.</title>
        <authorList>
            <person name="Burns J.A."/>
            <person name="Paasch A."/>
            <person name="Narechania A."/>
            <person name="Kim E."/>
        </authorList>
    </citation>
    <scope>NUCLEOTIDE SEQUENCE [LARGE SCALE GENOMIC DNA]</scope>
    <source>
        <strain evidence="2 3">PLY_AMNH</strain>
    </source>
</reference>
<accession>A0AAE0FR95</accession>
<dbReference type="Pfam" id="PF00400">
    <property type="entry name" value="WD40"/>
    <property type="match status" value="1"/>
</dbReference>
<dbReference type="AlphaFoldDB" id="A0AAE0FR95"/>
<evidence type="ECO:0000313" key="3">
    <source>
        <dbReference type="Proteomes" id="UP001190700"/>
    </source>
</evidence>
<dbReference type="InterPro" id="IPR015943">
    <property type="entry name" value="WD40/YVTN_repeat-like_dom_sf"/>
</dbReference>
<feature type="non-terminal residue" evidence="2">
    <location>
        <position position="1"/>
    </location>
</feature>
<dbReference type="SUPFAM" id="SSF50998">
    <property type="entry name" value="Quinoprotein alcohol dehydrogenase-like"/>
    <property type="match status" value="1"/>
</dbReference>
<comment type="caution">
    <text evidence="2">The sequence shown here is derived from an EMBL/GenBank/DDBJ whole genome shotgun (WGS) entry which is preliminary data.</text>
</comment>
<proteinExistence type="predicted"/>
<dbReference type="Gene3D" id="2.130.10.10">
    <property type="entry name" value="YVTN repeat-like/Quinoprotein amine dehydrogenase"/>
    <property type="match status" value="1"/>
</dbReference>
<dbReference type="Proteomes" id="UP001190700">
    <property type="component" value="Unassembled WGS sequence"/>
</dbReference>